<dbReference type="PROSITE" id="PS51387">
    <property type="entry name" value="FAD_PCMH"/>
    <property type="match status" value="1"/>
</dbReference>
<dbReference type="InterPro" id="IPR051312">
    <property type="entry name" value="Diverse_Substr_Oxidored"/>
</dbReference>
<dbReference type="SMART" id="SM01092">
    <property type="entry name" value="CO_deh_flav_C"/>
    <property type="match status" value="1"/>
</dbReference>
<dbReference type="Gene3D" id="3.30.465.10">
    <property type="match status" value="2"/>
</dbReference>
<organism evidence="3 4">
    <name type="scientific">Pseudonocardia eucalypti</name>
    <dbReference type="NCBI Taxonomy" id="648755"/>
    <lineage>
        <taxon>Bacteria</taxon>
        <taxon>Bacillati</taxon>
        <taxon>Actinomycetota</taxon>
        <taxon>Actinomycetes</taxon>
        <taxon>Pseudonocardiales</taxon>
        <taxon>Pseudonocardiaceae</taxon>
        <taxon>Pseudonocardia</taxon>
    </lineage>
</organism>
<dbReference type="RefSeq" id="WP_345702985.1">
    <property type="nucleotide sequence ID" value="NZ_BAABJP010000019.1"/>
</dbReference>
<sequence length="327" mass="35123">MMRTFDYQRVFTVEDALAALRHPESAFIAGGTELVNWLKEGIESPARLIDITGLPLDGITVEDGVLRIGALARMSDVAAHPVVADRFPVLAQSLLRAASPQLRNMATIGGNLMQRTRCPYFRADYALPCNKRVPGSGCAAHTGDTGSAAIFGWIPECVATQPSDLAVALAALDATVVVHGADGAREIRATEFHRLPDPDPAAHNELRPGELITSVEVPDGLDARRSHYLKVRERVSYEFAVVSAAAAVCLDGTLITEARLALGGVAHRPWRLWAAEEALAGLDIHDESALRAAVEWSFGDARPLPDNEYKVVLAQRAAVRALQEAAA</sequence>
<evidence type="ECO:0000313" key="3">
    <source>
        <dbReference type="EMBL" id="GAA5159643.1"/>
    </source>
</evidence>
<protein>
    <submittedName>
        <fullName evidence="3">Xanthine dehydrogenase family protein subunit M</fullName>
    </submittedName>
</protein>
<reference evidence="4" key="1">
    <citation type="journal article" date="2019" name="Int. J. Syst. Evol. Microbiol.">
        <title>The Global Catalogue of Microorganisms (GCM) 10K type strain sequencing project: providing services to taxonomists for standard genome sequencing and annotation.</title>
        <authorList>
            <consortium name="The Broad Institute Genomics Platform"/>
            <consortium name="The Broad Institute Genome Sequencing Center for Infectious Disease"/>
            <person name="Wu L."/>
            <person name="Ma J."/>
        </authorList>
    </citation>
    <scope>NUCLEOTIDE SEQUENCE [LARGE SCALE GENOMIC DNA]</scope>
    <source>
        <strain evidence="4">JCM 18303</strain>
    </source>
</reference>
<dbReference type="InterPro" id="IPR036318">
    <property type="entry name" value="FAD-bd_PCMH-like_sf"/>
</dbReference>
<dbReference type="PANTHER" id="PTHR42659">
    <property type="entry name" value="XANTHINE DEHYDROGENASE SUBUNIT C-RELATED"/>
    <property type="match status" value="1"/>
</dbReference>
<keyword evidence="1" id="KW-0560">Oxidoreductase</keyword>
<dbReference type="InterPro" id="IPR016167">
    <property type="entry name" value="FAD-bd_PCMH_sub1"/>
</dbReference>
<dbReference type="EMBL" id="BAABJP010000019">
    <property type="protein sequence ID" value="GAA5159643.1"/>
    <property type="molecule type" value="Genomic_DNA"/>
</dbReference>
<comment type="caution">
    <text evidence="3">The sequence shown here is derived from an EMBL/GenBank/DDBJ whole genome shotgun (WGS) entry which is preliminary data.</text>
</comment>
<feature type="domain" description="FAD-binding PCMH-type" evidence="2">
    <location>
        <begin position="1"/>
        <end position="222"/>
    </location>
</feature>
<evidence type="ECO:0000259" key="2">
    <source>
        <dbReference type="PROSITE" id="PS51387"/>
    </source>
</evidence>
<dbReference type="Gene3D" id="3.30.43.10">
    <property type="entry name" value="Uridine Diphospho-n-acetylenolpyruvylglucosamine Reductase, domain 2"/>
    <property type="match status" value="1"/>
</dbReference>
<dbReference type="SUPFAM" id="SSF55447">
    <property type="entry name" value="CO dehydrogenase flavoprotein C-terminal domain-like"/>
    <property type="match status" value="1"/>
</dbReference>
<gene>
    <name evidence="3" type="ORF">GCM10023321_41090</name>
</gene>
<name>A0ABP9QCL7_9PSEU</name>
<dbReference type="InterPro" id="IPR016166">
    <property type="entry name" value="FAD-bd_PCMH"/>
</dbReference>
<keyword evidence="4" id="KW-1185">Reference proteome</keyword>
<accession>A0ABP9QCL7</accession>
<dbReference type="Gene3D" id="3.30.390.50">
    <property type="entry name" value="CO dehydrogenase flavoprotein, C-terminal domain"/>
    <property type="match status" value="1"/>
</dbReference>
<dbReference type="Pfam" id="PF00941">
    <property type="entry name" value="FAD_binding_5"/>
    <property type="match status" value="1"/>
</dbReference>
<dbReference type="InterPro" id="IPR016169">
    <property type="entry name" value="FAD-bd_PCMH_sub2"/>
</dbReference>
<dbReference type="InterPro" id="IPR005107">
    <property type="entry name" value="CO_DH_flav_C"/>
</dbReference>
<dbReference type="InterPro" id="IPR036683">
    <property type="entry name" value="CO_DH_flav_C_dom_sf"/>
</dbReference>
<evidence type="ECO:0000256" key="1">
    <source>
        <dbReference type="ARBA" id="ARBA00023002"/>
    </source>
</evidence>
<dbReference type="InterPro" id="IPR002346">
    <property type="entry name" value="Mopterin_DH_FAD-bd"/>
</dbReference>
<evidence type="ECO:0000313" key="4">
    <source>
        <dbReference type="Proteomes" id="UP001428817"/>
    </source>
</evidence>
<dbReference type="Pfam" id="PF03450">
    <property type="entry name" value="CO_deh_flav_C"/>
    <property type="match status" value="1"/>
</dbReference>
<dbReference type="SUPFAM" id="SSF56176">
    <property type="entry name" value="FAD-binding/transporter-associated domain-like"/>
    <property type="match status" value="1"/>
</dbReference>
<proteinExistence type="predicted"/>
<dbReference type="PANTHER" id="PTHR42659:SF1">
    <property type="entry name" value="OXIDOREDUCTASE"/>
    <property type="match status" value="1"/>
</dbReference>
<dbReference type="Proteomes" id="UP001428817">
    <property type="component" value="Unassembled WGS sequence"/>
</dbReference>